<dbReference type="PROSITE" id="PS00955">
    <property type="entry name" value="IGP_DEHYDRATASE_2"/>
    <property type="match status" value="1"/>
</dbReference>
<evidence type="ECO:0000256" key="12">
    <source>
        <dbReference type="HAMAP-Rule" id="MF_01022"/>
    </source>
</evidence>
<dbReference type="GO" id="GO:0000105">
    <property type="term" value="P:L-histidine biosynthetic process"/>
    <property type="evidence" value="ECO:0007669"/>
    <property type="project" value="UniProtKB-UniRule"/>
</dbReference>
<keyword evidence="5 12" id="KW-0479">Metal-binding</keyword>
<evidence type="ECO:0000256" key="8">
    <source>
        <dbReference type="ARBA" id="ARBA00023102"/>
    </source>
</evidence>
<dbReference type="GO" id="GO:0004424">
    <property type="term" value="F:imidazoleglycerol-phosphate dehydratase activity"/>
    <property type="evidence" value="ECO:0007669"/>
    <property type="project" value="UniProtKB-UniRule"/>
</dbReference>
<dbReference type="RefSeq" id="WP_068195099.1">
    <property type="nucleotide sequence ID" value="NZ_CP013909.1"/>
</dbReference>
<dbReference type="Proteomes" id="UP000059542">
    <property type="component" value="Chromosome"/>
</dbReference>
<protein>
    <recommendedName>
        <fullName evidence="12">Histidine biosynthesis bifunctional protein HisB</fullName>
    </recommendedName>
    <domain>
        <recommendedName>
            <fullName evidence="12">Histidinol-phosphatase</fullName>
            <ecNumber evidence="12">3.1.3.15</ecNumber>
        </recommendedName>
    </domain>
    <domain>
        <recommendedName>
            <fullName evidence="12">Imidazoleglycerol-phosphate dehydratase</fullName>
            <shortName evidence="12">IGPD</shortName>
            <ecNumber evidence="12">4.2.1.19</ecNumber>
        </recommendedName>
    </domain>
</protein>
<feature type="binding site" evidence="12">
    <location>
        <position position="10"/>
    </location>
    <ligand>
        <name>Mg(2+)</name>
        <dbReference type="ChEBI" id="CHEBI:18420"/>
    </ligand>
</feature>
<keyword evidence="14" id="KW-1185">Reference proteome</keyword>
<dbReference type="HAMAP" id="MF_01022">
    <property type="entry name" value="Bifunc_HisB"/>
    <property type="match status" value="1"/>
</dbReference>
<dbReference type="InterPro" id="IPR036412">
    <property type="entry name" value="HAD-like_sf"/>
</dbReference>
<organism evidence="13 14">
    <name type="scientific">Hymenobacter sedentarius</name>
    <dbReference type="NCBI Taxonomy" id="1411621"/>
    <lineage>
        <taxon>Bacteria</taxon>
        <taxon>Pseudomonadati</taxon>
        <taxon>Bacteroidota</taxon>
        <taxon>Cytophagia</taxon>
        <taxon>Cytophagales</taxon>
        <taxon>Hymenobacteraceae</taxon>
        <taxon>Hymenobacter</taxon>
    </lineage>
</organism>
<comment type="subcellular location">
    <subcellularLocation>
        <location evidence="12">Cytoplasm</location>
    </subcellularLocation>
</comment>
<feature type="binding site" evidence="12">
    <location>
        <position position="8"/>
    </location>
    <ligand>
        <name>Mg(2+)</name>
        <dbReference type="ChEBI" id="CHEBI:18420"/>
    </ligand>
</feature>
<dbReference type="NCBIfam" id="NF002111">
    <property type="entry name" value="PRK00951.2-1"/>
    <property type="match status" value="1"/>
</dbReference>
<dbReference type="GO" id="GO:0005737">
    <property type="term" value="C:cytoplasm"/>
    <property type="evidence" value="ECO:0007669"/>
    <property type="project" value="UniProtKB-SubCell"/>
</dbReference>
<dbReference type="InterPro" id="IPR020568">
    <property type="entry name" value="Ribosomal_Su5_D2-typ_SF"/>
</dbReference>
<dbReference type="EC" id="4.2.1.19" evidence="12"/>
<dbReference type="PANTHER" id="PTHR23133">
    <property type="entry name" value="IMIDAZOLEGLYCEROL-PHOSPHATE DEHYDRATASE HIS7"/>
    <property type="match status" value="1"/>
</dbReference>
<dbReference type="GO" id="GO:0004401">
    <property type="term" value="F:histidinol-phosphatase activity"/>
    <property type="evidence" value="ECO:0007669"/>
    <property type="project" value="UniProtKB-UniRule"/>
</dbReference>
<name>A0A0U4ARK2_9BACT</name>
<evidence type="ECO:0000256" key="7">
    <source>
        <dbReference type="ARBA" id="ARBA00022842"/>
    </source>
</evidence>
<dbReference type="InterPro" id="IPR020566">
    <property type="entry name" value="His_synth_bifunc_HisB"/>
</dbReference>
<dbReference type="InterPro" id="IPR006543">
    <property type="entry name" value="Histidinol-phos"/>
</dbReference>
<comment type="catalytic activity">
    <reaction evidence="11 12">
        <text>L-histidinol phosphate + H2O = L-histidinol + phosphate</text>
        <dbReference type="Rhea" id="RHEA:14465"/>
        <dbReference type="ChEBI" id="CHEBI:15377"/>
        <dbReference type="ChEBI" id="CHEBI:43474"/>
        <dbReference type="ChEBI" id="CHEBI:57699"/>
        <dbReference type="ChEBI" id="CHEBI:57980"/>
        <dbReference type="EC" id="3.1.3.15"/>
    </reaction>
</comment>
<evidence type="ECO:0000256" key="6">
    <source>
        <dbReference type="ARBA" id="ARBA00022801"/>
    </source>
</evidence>
<comment type="caution">
    <text evidence="12">Lacks conserved residue(s) required for the propagation of feature annotation.</text>
</comment>
<keyword evidence="4 12" id="KW-0028">Amino-acid biosynthesis</keyword>
<dbReference type="InterPro" id="IPR020565">
    <property type="entry name" value="ImidazoleglycerP_deHydtase_CS"/>
</dbReference>
<feature type="active site" description="Nucleophile" evidence="12">
    <location>
        <position position="8"/>
    </location>
</feature>
<evidence type="ECO:0000256" key="11">
    <source>
        <dbReference type="ARBA" id="ARBA00049158"/>
    </source>
</evidence>
<comment type="pathway">
    <text evidence="2 12">Amino-acid biosynthesis; L-histidine biosynthesis; L-histidine from 5-phospho-alpha-D-ribose 1-diphosphate: step 6/9.</text>
</comment>
<comment type="catalytic activity">
    <reaction evidence="12">
        <text>D-erythro-1-(imidazol-4-yl)glycerol 3-phosphate = 3-(imidazol-4-yl)-2-oxopropyl phosphate + H2O</text>
        <dbReference type="Rhea" id="RHEA:11040"/>
        <dbReference type="ChEBI" id="CHEBI:15377"/>
        <dbReference type="ChEBI" id="CHEBI:57766"/>
        <dbReference type="ChEBI" id="CHEBI:58278"/>
        <dbReference type="EC" id="4.2.1.19"/>
    </reaction>
</comment>
<dbReference type="FunFam" id="3.30.230.40:FF:000003">
    <property type="entry name" value="Imidazoleglycerol-phosphate dehydratase HisB"/>
    <property type="match status" value="1"/>
</dbReference>
<dbReference type="EC" id="3.1.3.15" evidence="12"/>
<evidence type="ECO:0000256" key="4">
    <source>
        <dbReference type="ARBA" id="ARBA00022605"/>
    </source>
</evidence>
<dbReference type="HAMAP" id="MF_00076">
    <property type="entry name" value="HisB"/>
    <property type="match status" value="1"/>
</dbReference>
<dbReference type="SUPFAM" id="SSF54211">
    <property type="entry name" value="Ribosomal protein S5 domain 2-like"/>
    <property type="match status" value="2"/>
</dbReference>
<gene>
    <name evidence="12" type="primary">hisB</name>
    <name evidence="13" type="ORF">AUC43_14510</name>
</gene>
<evidence type="ECO:0000256" key="3">
    <source>
        <dbReference type="ARBA" id="ARBA00022490"/>
    </source>
</evidence>
<dbReference type="NCBIfam" id="TIGR01261">
    <property type="entry name" value="hisB_Nterm"/>
    <property type="match status" value="1"/>
</dbReference>
<dbReference type="PANTHER" id="PTHR23133:SF2">
    <property type="entry name" value="IMIDAZOLEGLYCEROL-PHOSPHATE DEHYDRATASE"/>
    <property type="match status" value="1"/>
</dbReference>
<keyword evidence="3 12" id="KW-0963">Cytoplasm</keyword>
<dbReference type="InterPro" id="IPR000807">
    <property type="entry name" value="ImidazoleglycerolP_deHydtase"/>
</dbReference>
<dbReference type="PROSITE" id="PS00954">
    <property type="entry name" value="IGP_DEHYDRATASE_1"/>
    <property type="match status" value="1"/>
</dbReference>
<evidence type="ECO:0000313" key="14">
    <source>
        <dbReference type="Proteomes" id="UP000059542"/>
    </source>
</evidence>
<dbReference type="NCBIfam" id="NF002114">
    <property type="entry name" value="PRK00951.2-4"/>
    <property type="match status" value="1"/>
</dbReference>
<evidence type="ECO:0000256" key="5">
    <source>
        <dbReference type="ARBA" id="ARBA00022723"/>
    </source>
</evidence>
<dbReference type="UniPathway" id="UPA00031">
    <property type="reaction ID" value="UER00011"/>
</dbReference>
<dbReference type="NCBIfam" id="NF003937">
    <property type="entry name" value="PRK05446.1"/>
    <property type="match status" value="1"/>
</dbReference>
<dbReference type="Pfam" id="PF00475">
    <property type="entry name" value="IGPD"/>
    <property type="match status" value="1"/>
</dbReference>
<keyword evidence="8 12" id="KW-0368">Histidine biosynthesis</keyword>
<comment type="similarity">
    <text evidence="12">In the C-terminal section; belongs to the imidazoleglycerol-phosphate dehydratase family.</text>
</comment>
<feature type="region of interest" description="Imidazoleglycerol-phosphate dehydratase" evidence="12">
    <location>
        <begin position="177"/>
        <end position="366"/>
    </location>
</feature>
<dbReference type="STRING" id="1411621.AUC43_14510"/>
<dbReference type="NCBIfam" id="TIGR01656">
    <property type="entry name" value="Histidinol-ppas"/>
    <property type="match status" value="1"/>
</dbReference>
<evidence type="ECO:0000256" key="1">
    <source>
        <dbReference type="ARBA" id="ARBA00001946"/>
    </source>
</evidence>
<dbReference type="SUPFAM" id="SSF56784">
    <property type="entry name" value="HAD-like"/>
    <property type="match status" value="1"/>
</dbReference>
<dbReference type="CDD" id="cd07914">
    <property type="entry name" value="IGPD"/>
    <property type="match status" value="1"/>
</dbReference>
<evidence type="ECO:0000256" key="10">
    <source>
        <dbReference type="ARBA" id="ARBA00023268"/>
    </source>
</evidence>
<dbReference type="KEGG" id="hyg:AUC43_14510"/>
<keyword evidence="9 12" id="KW-0456">Lyase</keyword>
<dbReference type="Pfam" id="PF13242">
    <property type="entry name" value="Hydrolase_like"/>
    <property type="match status" value="1"/>
</dbReference>
<feature type="region of interest" description="Histidinol-phosphatase" evidence="12">
    <location>
        <begin position="1"/>
        <end position="176"/>
    </location>
</feature>
<dbReference type="GO" id="GO:0046872">
    <property type="term" value="F:metal ion binding"/>
    <property type="evidence" value="ECO:0007669"/>
    <property type="project" value="UniProtKB-KW"/>
</dbReference>
<dbReference type="AlphaFoldDB" id="A0A0U4ARK2"/>
<feature type="binding site" evidence="12">
    <location>
        <position position="132"/>
    </location>
    <ligand>
        <name>Mg(2+)</name>
        <dbReference type="ChEBI" id="CHEBI:18420"/>
    </ligand>
</feature>
<dbReference type="FunFam" id="3.30.230.40:FF:000001">
    <property type="entry name" value="Imidazoleglycerol-phosphate dehydratase HisB"/>
    <property type="match status" value="1"/>
</dbReference>
<dbReference type="EMBL" id="CP013909">
    <property type="protein sequence ID" value="ALW86197.1"/>
    <property type="molecule type" value="Genomic_DNA"/>
</dbReference>
<keyword evidence="6 12" id="KW-0378">Hydrolase</keyword>
<dbReference type="NCBIfam" id="TIGR01662">
    <property type="entry name" value="HAD-SF-IIIA"/>
    <property type="match status" value="1"/>
</dbReference>
<dbReference type="OrthoDB" id="9790411at2"/>
<evidence type="ECO:0000313" key="13">
    <source>
        <dbReference type="EMBL" id="ALW86197.1"/>
    </source>
</evidence>
<dbReference type="InterPro" id="IPR005954">
    <property type="entry name" value="HisB_N"/>
</dbReference>
<comment type="cofactor">
    <cofactor evidence="1 12">
        <name>Mg(2+)</name>
        <dbReference type="ChEBI" id="CHEBI:18420"/>
    </cofactor>
</comment>
<keyword evidence="7 12" id="KW-0460">Magnesium</keyword>
<comment type="similarity">
    <text evidence="12">In the N-terminal section; belongs to the histidinol-phosphatase family.</text>
</comment>
<evidence type="ECO:0000256" key="9">
    <source>
        <dbReference type="ARBA" id="ARBA00023239"/>
    </source>
</evidence>
<evidence type="ECO:0000256" key="2">
    <source>
        <dbReference type="ARBA" id="ARBA00005047"/>
    </source>
</evidence>
<accession>A0A0U4ARK2</accession>
<sequence length="366" mass="40574">MKKALFIDRDGTILVEPQPSQQVDSLEKFAFLPGCISALARIARDLPEYELVLVTNQDGLGTDSFPEDTFWPAHRLMQEILAGEGIHFAAELIDRSFPHEGLPTRKPGTGLMGRYLDPANEYDLANSYVIGDRLTDVELAANLGSQAILIGEEPDERAALTTTSWDAIYHFLRYPARIAVIDRNTNETQISVRLNLDGTGQTSIHTGLGFFDHMLEQLGRHSGVDLSINVKGDLHIDEHHTVEDTALALGTAFSQALGDKRGLARYGFLLPMDEALAQAAIDFSGRPWLVWNAEFRRERVGDLPTELFFHFFKSFTDNSRATLNISCTGDNEHHKIEAIFKAVAKAIKMALQRDESAAIPSTKGIL</sequence>
<dbReference type="InterPro" id="IPR038494">
    <property type="entry name" value="IGPD_sf"/>
</dbReference>
<dbReference type="InterPro" id="IPR023214">
    <property type="entry name" value="HAD_sf"/>
</dbReference>
<keyword evidence="10 12" id="KW-0511">Multifunctional enzyme</keyword>
<dbReference type="InterPro" id="IPR006549">
    <property type="entry name" value="HAD-SF_hydro_IIIA"/>
</dbReference>
<dbReference type="Gene3D" id="3.30.230.40">
    <property type="entry name" value="Imidazole glycerol phosphate dehydratase, domain 1"/>
    <property type="match status" value="2"/>
</dbReference>
<reference evidence="13 14" key="1">
    <citation type="submission" date="2015-12" db="EMBL/GenBank/DDBJ databases">
        <authorList>
            <person name="Shamseldin A."/>
            <person name="Moawad H."/>
            <person name="Abd El-Rahim W.M."/>
            <person name="Sadowsky M.J."/>
        </authorList>
    </citation>
    <scope>NUCLEOTIDE SEQUENCE [LARGE SCALE GENOMIC DNA]</scope>
    <source>
        <strain evidence="13 14">DG5B</strain>
    </source>
</reference>
<feature type="active site" description="Proton donor" evidence="12">
    <location>
        <position position="10"/>
    </location>
</feature>
<proteinExistence type="inferred from homology"/>
<comment type="pathway">
    <text evidence="12">Amino-acid biosynthesis; L-histidine biosynthesis; L-histidine from 5-phospho-alpha-D-ribose 1-diphosphate: step 8/9.</text>
</comment>
<dbReference type="Gene3D" id="3.40.50.1000">
    <property type="entry name" value="HAD superfamily/HAD-like"/>
    <property type="match status" value="1"/>
</dbReference>